<evidence type="ECO:0000256" key="6">
    <source>
        <dbReference type="SAM" id="SignalP"/>
    </source>
</evidence>
<keyword evidence="8" id="KW-1185">Reference proteome</keyword>
<dbReference type="Pfam" id="PF00332">
    <property type="entry name" value="Glyco_hydro_17"/>
    <property type="match status" value="2"/>
</dbReference>
<dbReference type="AlphaFoldDB" id="A0A9N7MFY7"/>
<evidence type="ECO:0000256" key="3">
    <source>
        <dbReference type="ARBA" id="ARBA00023295"/>
    </source>
</evidence>
<evidence type="ECO:0000256" key="1">
    <source>
        <dbReference type="ARBA" id="ARBA00008773"/>
    </source>
</evidence>
<evidence type="ECO:0000313" key="7">
    <source>
        <dbReference type="EMBL" id="CAA0809865.1"/>
    </source>
</evidence>
<dbReference type="InterPro" id="IPR044965">
    <property type="entry name" value="Glyco_hydro_17_plant"/>
</dbReference>
<dbReference type="OrthoDB" id="881789at2759"/>
<gene>
    <name evidence="7" type="ORF">SHERM_11774</name>
</gene>
<dbReference type="EMBL" id="CACSLK010004199">
    <property type="protein sequence ID" value="CAA0809865.1"/>
    <property type="molecule type" value="Genomic_DNA"/>
</dbReference>
<keyword evidence="6" id="KW-0732">Signal</keyword>
<evidence type="ECO:0000256" key="5">
    <source>
        <dbReference type="SAM" id="MobiDB-lite"/>
    </source>
</evidence>
<reference evidence="7" key="1">
    <citation type="submission" date="2019-12" db="EMBL/GenBank/DDBJ databases">
        <authorList>
            <person name="Scholes J."/>
        </authorList>
    </citation>
    <scope>NUCLEOTIDE SEQUENCE</scope>
</reference>
<dbReference type="GO" id="GO:0005975">
    <property type="term" value="P:carbohydrate metabolic process"/>
    <property type="evidence" value="ECO:0007669"/>
    <property type="project" value="InterPro"/>
</dbReference>
<dbReference type="PANTHER" id="PTHR32227">
    <property type="entry name" value="GLUCAN ENDO-1,3-BETA-GLUCOSIDASE BG1-RELATED-RELATED"/>
    <property type="match status" value="1"/>
</dbReference>
<evidence type="ECO:0000313" key="8">
    <source>
        <dbReference type="Proteomes" id="UP001153555"/>
    </source>
</evidence>
<name>A0A9N7MFY7_STRHE</name>
<dbReference type="InterPro" id="IPR017853">
    <property type="entry name" value="GH"/>
</dbReference>
<evidence type="ECO:0000256" key="2">
    <source>
        <dbReference type="ARBA" id="ARBA00022801"/>
    </source>
</evidence>
<feature type="chain" id="PRO_5040360652" evidence="6">
    <location>
        <begin position="28"/>
        <end position="387"/>
    </location>
</feature>
<keyword evidence="3" id="KW-0326">Glycosidase</keyword>
<dbReference type="SUPFAM" id="SSF51445">
    <property type="entry name" value="(Trans)glycosidases"/>
    <property type="match status" value="1"/>
</dbReference>
<keyword evidence="2" id="KW-0378">Hydrolase</keyword>
<evidence type="ECO:0000256" key="4">
    <source>
        <dbReference type="RuleBase" id="RU004335"/>
    </source>
</evidence>
<accession>A0A9N7MFY7</accession>
<comment type="similarity">
    <text evidence="1 4">Belongs to the glycosyl hydrolase 17 family.</text>
</comment>
<feature type="signal peptide" evidence="6">
    <location>
        <begin position="1"/>
        <end position="27"/>
    </location>
</feature>
<protein>
    <submittedName>
        <fullName evidence="7">Beta-1-3-glucanase 3</fullName>
    </submittedName>
</protein>
<dbReference type="GO" id="GO:0004553">
    <property type="term" value="F:hydrolase activity, hydrolyzing O-glycosyl compounds"/>
    <property type="evidence" value="ECO:0007669"/>
    <property type="project" value="InterPro"/>
</dbReference>
<proteinExistence type="inferred from homology"/>
<sequence>MKFPSLAAMAVALPFLLIALSLDFAAAQIGIAYGRNGMGLPPPPRVVEILKQHNIQRMRIFDTDRATLDALRGSDIEVTVGILNPDLGPLASDPNAAVSWVRENIQPYHPDVKFRHVVVGNEIMPENPDTGMFVPLVLPAMRNIHDALCAVPGLRDAAVKVTTAVSTEVVDPSSNFPPENGTFRDDVAPYLDPIVGFLSDTGGPLFASVYPYFAYVADQMGARVIDIRYARLDPDFPGVTTMYGNTYKNLFYALLDTVNAAVDKSIGKMVSTDAGNRTPPDVVSGESGNPTLRGHGGGRSTVGKNSGNEVAAEAVEGGDMGTTENAARYINNLIQAAKCGTPLRPGRPIETYIFAMFDESDKPGDEAERNFGICKPDGETKYPINFN</sequence>
<organism evidence="7 8">
    <name type="scientific">Striga hermonthica</name>
    <name type="common">Purple witchweed</name>
    <name type="synonym">Buchnera hermonthica</name>
    <dbReference type="NCBI Taxonomy" id="68872"/>
    <lineage>
        <taxon>Eukaryota</taxon>
        <taxon>Viridiplantae</taxon>
        <taxon>Streptophyta</taxon>
        <taxon>Embryophyta</taxon>
        <taxon>Tracheophyta</taxon>
        <taxon>Spermatophyta</taxon>
        <taxon>Magnoliopsida</taxon>
        <taxon>eudicotyledons</taxon>
        <taxon>Gunneridae</taxon>
        <taxon>Pentapetalae</taxon>
        <taxon>asterids</taxon>
        <taxon>lamiids</taxon>
        <taxon>Lamiales</taxon>
        <taxon>Orobanchaceae</taxon>
        <taxon>Buchnereae</taxon>
        <taxon>Striga</taxon>
    </lineage>
</organism>
<dbReference type="InterPro" id="IPR000490">
    <property type="entry name" value="Glyco_hydro_17"/>
</dbReference>
<dbReference type="Gene3D" id="3.20.20.80">
    <property type="entry name" value="Glycosidases"/>
    <property type="match status" value="1"/>
</dbReference>
<dbReference type="Proteomes" id="UP001153555">
    <property type="component" value="Unassembled WGS sequence"/>
</dbReference>
<feature type="region of interest" description="Disordered" evidence="5">
    <location>
        <begin position="272"/>
        <end position="306"/>
    </location>
</feature>
<comment type="caution">
    <text evidence="7">The sequence shown here is derived from an EMBL/GenBank/DDBJ whole genome shotgun (WGS) entry which is preliminary data.</text>
</comment>